<keyword evidence="2 5" id="KW-0812">Transmembrane</keyword>
<evidence type="ECO:0000256" key="4">
    <source>
        <dbReference type="ARBA" id="ARBA00023136"/>
    </source>
</evidence>
<proteinExistence type="predicted"/>
<accession>A0ABR1NKI6</accession>
<sequence length="306" mass="33597">MAALRSAFSQLRDILSLAHLITESNIKAFVTPTVLCGMMAVGSGGVTTDSPTWLEVAAAFPKVTLYIWLWDLWFDCSNQKDPGSIEEDRVNKPWRAIPSGRLSVEGAQRWYVVSACIMPAVAALLGGLPEAIAFMLETCAYDRLGGGSTWWGRSIINPLFFSTGQLGATRVVAVATSTTVSKAGYEWCILHALLILTTIHTQDFRDFEGDKARGRNTLPLAMGEGLTRVVMSSFIVFWSFACPAYWECSVVGYLLTGLIGITTAARFMFCTKDRKADRVSFNFYSMLWLPAIYATPMFSQAVASAM</sequence>
<comment type="subcellular location">
    <subcellularLocation>
        <location evidence="1">Membrane</location>
        <topology evidence="1">Multi-pass membrane protein</topology>
    </subcellularLocation>
</comment>
<dbReference type="PANTHER" id="PTHR42723">
    <property type="entry name" value="CHLOROPHYLL SYNTHASE"/>
    <property type="match status" value="1"/>
</dbReference>
<evidence type="ECO:0000256" key="5">
    <source>
        <dbReference type="SAM" id="Phobius"/>
    </source>
</evidence>
<dbReference type="CDD" id="cd13965">
    <property type="entry name" value="PT_UbiA_3"/>
    <property type="match status" value="1"/>
</dbReference>
<feature type="transmembrane region" description="Helical" evidence="5">
    <location>
        <begin position="281"/>
        <end position="303"/>
    </location>
</feature>
<feature type="transmembrane region" description="Helical" evidence="5">
    <location>
        <begin position="225"/>
        <end position="246"/>
    </location>
</feature>
<organism evidence="6 7">
    <name type="scientific">Diaporthe eres</name>
    <name type="common">Phomopsis oblonga</name>
    <dbReference type="NCBI Taxonomy" id="83184"/>
    <lineage>
        <taxon>Eukaryota</taxon>
        <taxon>Fungi</taxon>
        <taxon>Dikarya</taxon>
        <taxon>Ascomycota</taxon>
        <taxon>Pezizomycotina</taxon>
        <taxon>Sordariomycetes</taxon>
        <taxon>Sordariomycetidae</taxon>
        <taxon>Diaporthales</taxon>
        <taxon>Diaporthaceae</taxon>
        <taxon>Diaporthe</taxon>
        <taxon>Diaporthe eres species complex</taxon>
    </lineage>
</organism>
<evidence type="ECO:0000256" key="3">
    <source>
        <dbReference type="ARBA" id="ARBA00022989"/>
    </source>
</evidence>
<dbReference type="InterPro" id="IPR044878">
    <property type="entry name" value="UbiA_sf"/>
</dbReference>
<evidence type="ECO:0000256" key="1">
    <source>
        <dbReference type="ARBA" id="ARBA00004141"/>
    </source>
</evidence>
<dbReference type="InterPro" id="IPR050475">
    <property type="entry name" value="Prenyltransferase_related"/>
</dbReference>
<keyword evidence="3 5" id="KW-1133">Transmembrane helix</keyword>
<reference evidence="6 7" key="1">
    <citation type="submission" date="2024-02" db="EMBL/GenBank/DDBJ databases">
        <title>De novo assembly and annotation of 12 fungi associated with fruit tree decline syndrome in Ontario, Canada.</title>
        <authorList>
            <person name="Sulman M."/>
            <person name="Ellouze W."/>
            <person name="Ilyukhin E."/>
        </authorList>
    </citation>
    <scope>NUCLEOTIDE SEQUENCE [LARGE SCALE GENOMIC DNA]</scope>
    <source>
        <strain evidence="6 7">M169</strain>
    </source>
</reference>
<dbReference type="Gene3D" id="1.10.357.140">
    <property type="entry name" value="UbiA prenyltransferase"/>
    <property type="match status" value="1"/>
</dbReference>
<gene>
    <name evidence="6" type="ORF">SLS63_014191</name>
</gene>
<evidence type="ECO:0000256" key="2">
    <source>
        <dbReference type="ARBA" id="ARBA00022692"/>
    </source>
</evidence>
<evidence type="ECO:0008006" key="8">
    <source>
        <dbReference type="Google" id="ProtNLM"/>
    </source>
</evidence>
<evidence type="ECO:0000313" key="7">
    <source>
        <dbReference type="Proteomes" id="UP001430848"/>
    </source>
</evidence>
<comment type="caution">
    <text evidence="6">The sequence shown here is derived from an EMBL/GenBank/DDBJ whole genome shotgun (WGS) entry which is preliminary data.</text>
</comment>
<dbReference type="EMBL" id="JAKNSF020000254">
    <property type="protein sequence ID" value="KAK7705077.1"/>
    <property type="molecule type" value="Genomic_DNA"/>
</dbReference>
<dbReference type="Pfam" id="PF01040">
    <property type="entry name" value="UbiA"/>
    <property type="match status" value="1"/>
</dbReference>
<protein>
    <recommendedName>
        <fullName evidence="8">UbiA prenyltransferase</fullName>
    </recommendedName>
</protein>
<evidence type="ECO:0000313" key="6">
    <source>
        <dbReference type="EMBL" id="KAK7705077.1"/>
    </source>
</evidence>
<keyword evidence="7" id="KW-1185">Reference proteome</keyword>
<dbReference type="Proteomes" id="UP001430848">
    <property type="component" value="Unassembled WGS sequence"/>
</dbReference>
<feature type="transmembrane region" description="Helical" evidence="5">
    <location>
        <begin position="252"/>
        <end position="269"/>
    </location>
</feature>
<dbReference type="PANTHER" id="PTHR42723:SF1">
    <property type="entry name" value="CHLOROPHYLL SYNTHASE, CHLOROPLASTIC"/>
    <property type="match status" value="1"/>
</dbReference>
<keyword evidence="4 5" id="KW-0472">Membrane</keyword>
<name>A0ABR1NKI6_DIAER</name>
<dbReference type="InterPro" id="IPR000537">
    <property type="entry name" value="UbiA_prenyltransferase"/>
</dbReference>